<dbReference type="Proteomes" id="UP000751190">
    <property type="component" value="Unassembled WGS sequence"/>
</dbReference>
<dbReference type="SUPFAM" id="SSF143437">
    <property type="entry name" value="THUMP domain-like"/>
    <property type="match status" value="1"/>
</dbReference>
<evidence type="ECO:0000256" key="2">
    <source>
        <dbReference type="SAM" id="MobiDB-lite"/>
    </source>
</evidence>
<dbReference type="PANTHER" id="PTHR13452:SF10">
    <property type="entry name" value="THUMP DOMAIN-CONTAINING PROTEIN 1"/>
    <property type="match status" value="1"/>
</dbReference>
<dbReference type="AlphaFoldDB" id="A0A8J5XXJ8"/>
<dbReference type="GO" id="GO:0006400">
    <property type="term" value="P:tRNA modification"/>
    <property type="evidence" value="ECO:0007669"/>
    <property type="project" value="InterPro"/>
</dbReference>
<organism evidence="4 5">
    <name type="scientific">Diacronema lutheri</name>
    <name type="common">Unicellular marine alga</name>
    <name type="synonym">Monochrysis lutheri</name>
    <dbReference type="NCBI Taxonomy" id="2081491"/>
    <lineage>
        <taxon>Eukaryota</taxon>
        <taxon>Haptista</taxon>
        <taxon>Haptophyta</taxon>
        <taxon>Pavlovophyceae</taxon>
        <taxon>Pavlovales</taxon>
        <taxon>Pavlovaceae</taxon>
        <taxon>Diacronema</taxon>
    </lineage>
</organism>
<accession>A0A8J5XXJ8</accession>
<dbReference type="SMART" id="SM00981">
    <property type="entry name" value="THUMP"/>
    <property type="match status" value="1"/>
</dbReference>
<dbReference type="GO" id="GO:0003723">
    <property type="term" value="F:RNA binding"/>
    <property type="evidence" value="ECO:0007669"/>
    <property type="project" value="UniProtKB-UniRule"/>
</dbReference>
<dbReference type="PROSITE" id="PS51165">
    <property type="entry name" value="THUMP"/>
    <property type="match status" value="1"/>
</dbReference>
<dbReference type="PANTHER" id="PTHR13452">
    <property type="entry name" value="THUMP DOMAIN CONTAINING PROTEIN 1-RELATED"/>
    <property type="match status" value="1"/>
</dbReference>
<name>A0A8J5XXJ8_DIALT</name>
<sequence>MPAKKRKAGAQGWRASRPKHVQESELNVGTRGVMITCDTHAEKGAVREGFDVLAQAWDLLAPPRVAAAQDVASGGGCDGEGGGAGESSGVIDIAREIAAESAALSEGRRFFVAQTGCAGFVVLRLNAALADGASGSPSLLELVNRVYASVATDGELAVRFVARMLPCQTVCRAELPKIATAVRETVAAEVKRRGAGACPATFAVQFRQRHNTKALDRDEVIRVVADSAKLELGSARVHIADPELCVVLEVVKAHCCVCVVDQWQKYKRYSLRALQGADGGEQPPSAAPAAASAPAGGSGEE</sequence>
<feature type="region of interest" description="Disordered" evidence="2">
    <location>
        <begin position="277"/>
        <end position="301"/>
    </location>
</feature>
<feature type="domain" description="THUMP" evidence="3">
    <location>
        <begin position="149"/>
        <end position="261"/>
    </location>
</feature>
<dbReference type="InterPro" id="IPR040183">
    <property type="entry name" value="THUMPD1-like"/>
</dbReference>
<comment type="caution">
    <text evidence="4">The sequence shown here is derived from an EMBL/GenBank/DDBJ whole genome shotgun (WGS) entry which is preliminary data.</text>
</comment>
<evidence type="ECO:0000259" key="3">
    <source>
        <dbReference type="PROSITE" id="PS51165"/>
    </source>
</evidence>
<proteinExistence type="predicted"/>
<dbReference type="EMBL" id="JAGTXO010000005">
    <property type="protein sequence ID" value="KAG8468139.1"/>
    <property type="molecule type" value="Genomic_DNA"/>
</dbReference>
<dbReference type="InterPro" id="IPR004114">
    <property type="entry name" value="THUMP_dom"/>
</dbReference>
<dbReference type="OrthoDB" id="367221at2759"/>
<evidence type="ECO:0000313" key="4">
    <source>
        <dbReference type="EMBL" id="KAG8468139.1"/>
    </source>
</evidence>
<keyword evidence="1" id="KW-0694">RNA-binding</keyword>
<evidence type="ECO:0000313" key="5">
    <source>
        <dbReference type="Proteomes" id="UP000751190"/>
    </source>
</evidence>
<evidence type="ECO:0000256" key="1">
    <source>
        <dbReference type="PROSITE-ProRule" id="PRU00529"/>
    </source>
</evidence>
<dbReference type="Gene3D" id="3.30.2300.10">
    <property type="entry name" value="THUMP superfamily"/>
    <property type="match status" value="1"/>
</dbReference>
<reference evidence="4" key="1">
    <citation type="submission" date="2021-05" db="EMBL/GenBank/DDBJ databases">
        <title>The genome of the haptophyte Pavlova lutheri (Diacronema luteri, Pavlovales) - a model for lipid biosynthesis in eukaryotic algae.</title>
        <authorList>
            <person name="Hulatt C.J."/>
            <person name="Posewitz M.C."/>
        </authorList>
    </citation>
    <scope>NUCLEOTIDE SEQUENCE</scope>
    <source>
        <strain evidence="4">NIVA-4/92</strain>
    </source>
</reference>
<dbReference type="CDD" id="cd11717">
    <property type="entry name" value="THUMP_THUMPD1_like"/>
    <property type="match status" value="1"/>
</dbReference>
<feature type="region of interest" description="Disordered" evidence="2">
    <location>
        <begin position="1"/>
        <end position="22"/>
    </location>
</feature>
<dbReference type="Pfam" id="PF02926">
    <property type="entry name" value="THUMP"/>
    <property type="match status" value="1"/>
</dbReference>
<keyword evidence="5" id="KW-1185">Reference proteome</keyword>
<dbReference type="OMA" id="ITCDTHA"/>
<protein>
    <recommendedName>
        <fullName evidence="3">THUMP domain-containing protein</fullName>
    </recommendedName>
</protein>
<feature type="compositionally biased region" description="Low complexity" evidence="2">
    <location>
        <begin position="283"/>
        <end position="295"/>
    </location>
</feature>
<gene>
    <name evidence="4" type="ORF">KFE25_007191</name>
</gene>